<accession>A0A1I7PJD7</accession>
<reference evidence="2" key="1">
    <citation type="submission" date="2016-08" db="EMBL/GenBank/DDBJ databases">
        <title>Molecular characterization of the complete genomes of Brazilian isolates of grapevine leafroll-associated viruses.</title>
        <authorList>
            <person name="Fajardo T.V.M."/>
            <person name="Nickel O."/>
        </authorList>
    </citation>
    <scope>NUCLEOTIDE SEQUENCE</scope>
    <source>
        <strain evidence="2">TC-BR</strain>
    </source>
</reference>
<evidence type="ECO:0000256" key="1">
    <source>
        <dbReference type="SAM" id="Phobius"/>
    </source>
</evidence>
<name>A0A1I7PJD7_9CLOS</name>
<keyword evidence="1" id="KW-0812">Transmembrane</keyword>
<evidence type="ECO:0000313" key="3">
    <source>
        <dbReference type="EMBL" id="QGU17995.1"/>
    </source>
</evidence>
<reference evidence="3" key="2">
    <citation type="submission" date="2019-05" db="EMBL/GenBank/DDBJ databases">
        <authorList>
            <person name="Bolei J."/>
            <person name="Xinyi H."/>
        </authorList>
    </citation>
    <scope>NUCLEOTIDE SEQUENCE</scope>
    <source>
        <strain evidence="3">Sau</strain>
    </source>
</reference>
<keyword evidence="1" id="KW-1133">Transmembrane helix</keyword>
<gene>
    <name evidence="3" type="primary">ORF11</name>
</gene>
<proteinExistence type="predicted"/>
<evidence type="ECO:0000313" key="2">
    <source>
        <dbReference type="EMBL" id="AOS89852.1"/>
    </source>
</evidence>
<sequence length="36" mass="3899">MLCCSAVVKSSNGLQLTLLICACLLAVLIVSFCRRR</sequence>
<feature type="transmembrane region" description="Helical" evidence="1">
    <location>
        <begin position="14"/>
        <end position="33"/>
    </location>
</feature>
<dbReference type="EMBL" id="MK988555">
    <property type="protein sequence ID" value="QGU17995.1"/>
    <property type="molecule type" value="Genomic_RNA"/>
</dbReference>
<keyword evidence="1" id="KW-0472">Membrane</keyword>
<organism evidence="2">
    <name type="scientific">Grapevine leafroll-associated virus 3</name>
    <dbReference type="NCBI Taxonomy" id="55951"/>
    <lineage>
        <taxon>Viruses</taxon>
        <taxon>Riboviria</taxon>
        <taxon>Orthornavirae</taxon>
        <taxon>Kitrinoviricota</taxon>
        <taxon>Alsuviricetes</taxon>
        <taxon>Martellivirales</taxon>
        <taxon>Closteroviridae</taxon>
        <taxon>Ampelovirus</taxon>
        <taxon>Ampelovirus trivitis</taxon>
    </lineage>
</organism>
<protein>
    <submittedName>
        <fullName evidence="2">4 kDa protein</fullName>
    </submittedName>
</protein>
<dbReference type="EMBL" id="KX756668">
    <property type="protein sequence ID" value="AOS89852.1"/>
    <property type="molecule type" value="Genomic_RNA"/>
</dbReference>